<dbReference type="InterPro" id="IPR027065">
    <property type="entry name" value="Lon_Prtase"/>
</dbReference>
<gene>
    <name evidence="3" type="ORF">DPV93_07290</name>
</gene>
<dbReference type="GO" id="GO:0004252">
    <property type="term" value="F:serine-type endopeptidase activity"/>
    <property type="evidence" value="ECO:0007669"/>
    <property type="project" value="UniProtKB-UniRule"/>
</dbReference>
<organism evidence="3 4">
    <name type="scientific">Haemophilus sputorum</name>
    <dbReference type="NCBI Taxonomy" id="1078480"/>
    <lineage>
        <taxon>Bacteria</taxon>
        <taxon>Pseudomonadati</taxon>
        <taxon>Pseudomonadota</taxon>
        <taxon>Gammaproteobacteria</taxon>
        <taxon>Pasteurellales</taxon>
        <taxon>Pasteurellaceae</taxon>
        <taxon>Haemophilus</taxon>
    </lineage>
</organism>
<evidence type="ECO:0000313" key="3">
    <source>
        <dbReference type="EMBL" id="RDE71415.1"/>
    </source>
</evidence>
<dbReference type="EC" id="3.4.21.53" evidence="1"/>
<comment type="caution">
    <text evidence="3">The sequence shown here is derived from an EMBL/GenBank/DDBJ whole genome shotgun (WGS) entry which is preliminary data.</text>
</comment>
<dbReference type="PRINTS" id="PR00830">
    <property type="entry name" value="ENDOLAPTASE"/>
</dbReference>
<evidence type="ECO:0000259" key="2">
    <source>
        <dbReference type="PROSITE" id="PS51786"/>
    </source>
</evidence>
<accession>A0A369YGL9</accession>
<dbReference type="GO" id="GO:0030163">
    <property type="term" value="P:protein catabolic process"/>
    <property type="evidence" value="ECO:0007669"/>
    <property type="project" value="InterPro"/>
</dbReference>
<keyword evidence="1" id="KW-0720">Serine protease</keyword>
<keyword evidence="1 3" id="KW-0645">Protease</keyword>
<evidence type="ECO:0000256" key="1">
    <source>
        <dbReference type="PROSITE-ProRule" id="PRU01122"/>
    </source>
</evidence>
<reference evidence="3 4" key="1">
    <citation type="submission" date="2018-05" db="EMBL/GenBank/DDBJ databases">
        <title>Draft Genome Sequences for a Diverse set of 7 Haemophilus Species.</title>
        <authorList>
            <person name="Nichols M."/>
            <person name="Topaz N."/>
            <person name="Wang X."/>
            <person name="Wang X."/>
            <person name="Boxrud D."/>
        </authorList>
    </citation>
    <scope>NUCLEOTIDE SEQUENCE [LARGE SCALE GENOMIC DNA]</scope>
    <source>
        <strain evidence="3 4">C2002001239</strain>
    </source>
</reference>
<dbReference type="GO" id="GO:0005524">
    <property type="term" value="F:ATP binding"/>
    <property type="evidence" value="ECO:0007669"/>
    <property type="project" value="InterPro"/>
</dbReference>
<keyword evidence="1" id="KW-0378">Hydrolase</keyword>
<dbReference type="PANTHER" id="PTHR10046">
    <property type="entry name" value="ATP DEPENDENT LON PROTEASE FAMILY MEMBER"/>
    <property type="match status" value="1"/>
</dbReference>
<dbReference type="InterPro" id="IPR008269">
    <property type="entry name" value="Lon_proteolytic"/>
</dbReference>
<dbReference type="GO" id="GO:0004176">
    <property type="term" value="F:ATP-dependent peptidase activity"/>
    <property type="evidence" value="ECO:0007669"/>
    <property type="project" value="UniProtKB-UniRule"/>
</dbReference>
<comment type="similarity">
    <text evidence="1">Belongs to the peptidase S16 family.</text>
</comment>
<feature type="active site" evidence="1">
    <location>
        <position position="393"/>
    </location>
</feature>
<dbReference type="GO" id="GO:0006508">
    <property type="term" value="P:proteolysis"/>
    <property type="evidence" value="ECO:0007669"/>
    <property type="project" value="UniProtKB-KW"/>
</dbReference>
<name>A0A369YGL9_9PAST</name>
<dbReference type="STRING" id="1035839.GCA_000238795_00903"/>
<dbReference type="Pfam" id="PF05362">
    <property type="entry name" value="Lon_C"/>
    <property type="match status" value="1"/>
</dbReference>
<dbReference type="EMBL" id="QEPN01000005">
    <property type="protein sequence ID" value="RDE71415.1"/>
    <property type="molecule type" value="Genomic_DNA"/>
</dbReference>
<dbReference type="RefSeq" id="WP_111403286.1">
    <property type="nucleotide sequence ID" value="NZ_QEPN01000005.1"/>
</dbReference>
<dbReference type="PROSITE" id="PS51786">
    <property type="entry name" value="LON_PROTEOLYTIC"/>
    <property type="match status" value="1"/>
</dbReference>
<dbReference type="InterPro" id="IPR020568">
    <property type="entry name" value="Ribosomal_Su5_D2-typ_SF"/>
</dbReference>
<dbReference type="InterPro" id="IPR014721">
    <property type="entry name" value="Ribsml_uS5_D2-typ_fold_subgr"/>
</dbReference>
<feature type="domain" description="Lon proteolytic" evidence="2">
    <location>
        <begin position="301"/>
        <end position="498"/>
    </location>
</feature>
<dbReference type="Proteomes" id="UP000253872">
    <property type="component" value="Unassembled WGS sequence"/>
</dbReference>
<comment type="catalytic activity">
    <reaction evidence="1">
        <text>Hydrolysis of proteins in presence of ATP.</text>
        <dbReference type="EC" id="3.4.21.53"/>
    </reaction>
</comment>
<feature type="active site" evidence="1">
    <location>
        <position position="436"/>
    </location>
</feature>
<sequence>MRLSPLAWQSLTPQHTFSDTAQAVHFFDFQTEAKQALDQFKRRAWGSLLVMKTEIFPEYIQAIEDYLIQGATQSVCTQMHFDSQMLFGYQVFLEKENRIQTVDGLLAKSEPQTIVLSVKALLSDIPQWDKLKQALLLGEYTPLALTPIPQKILPIKTAFKLLLVGSREEIAALFQYDDSLYHFGEYSEIHNYLTVDKNNIQQWGNYVQTLTKRYTEQSFTPSALSEFFAQYARESESQDLVTISPTKIKKDVTSLANYFENLTACPSISAYFRYQEKQAAQLNQFALNDMLTDQLHIETEGEKIGQINGLSVIEFDGVPTAFGEPLRISCQVRFGDGEITDIERKVELGGHLHAKGILLAESCLMNLLELPTQLPFSASLAFEQSYGEVDGDSSALAIFCVLISALAKLPLPQSIALTGAIDQFGRVQSVGGVNQKIEGFFQLCQARGLTGAQGVLIPKSCLSHLSLKSELIEAVKAKQFHLWIVEDVFEACELLFGLPFFEAESDEEQDTLAKRIQQELAAHPDDEHASIWSRLFGIFLKRNSSD</sequence>
<protein>
    <recommendedName>
        <fullName evidence="1">endopeptidase La</fullName>
        <ecNumber evidence="1">3.4.21.53</ecNumber>
    </recommendedName>
</protein>
<dbReference type="AlphaFoldDB" id="A0A369YGL9"/>
<dbReference type="Gene3D" id="3.30.230.10">
    <property type="match status" value="1"/>
</dbReference>
<evidence type="ECO:0000313" key="4">
    <source>
        <dbReference type="Proteomes" id="UP000253872"/>
    </source>
</evidence>
<proteinExistence type="inferred from homology"/>
<dbReference type="SUPFAM" id="SSF54211">
    <property type="entry name" value="Ribosomal protein S5 domain 2-like"/>
    <property type="match status" value="1"/>
</dbReference>